<name>A0A1N6G2J3_9MICO</name>
<keyword evidence="2" id="KW-1133">Transmembrane helix</keyword>
<keyword evidence="2" id="KW-0812">Transmembrane</keyword>
<evidence type="ECO:0000313" key="4">
    <source>
        <dbReference type="Proteomes" id="UP000184699"/>
    </source>
</evidence>
<protein>
    <recommendedName>
        <fullName evidence="5">Sporulation protein YtfJ (Spore_YtfJ)</fullName>
    </recommendedName>
</protein>
<evidence type="ECO:0000256" key="2">
    <source>
        <dbReference type="SAM" id="Phobius"/>
    </source>
</evidence>
<keyword evidence="2" id="KW-0472">Membrane</keyword>
<feature type="compositionally biased region" description="Gly residues" evidence="1">
    <location>
        <begin position="61"/>
        <end position="70"/>
    </location>
</feature>
<sequence>MAKLIENLAESVPAWGAKVAYGEKTTVDGRELVPVALVAFGFGGGEGSGDMPASEKTPAGRGEGSGGGGGGWAVPIGAYIDGPDGLRFRPNTIALAVVAVPLVTALGAALAVIVGAARYSGRH</sequence>
<dbReference type="EMBL" id="FSRJ01000003">
    <property type="protein sequence ID" value="SIO01720.1"/>
    <property type="molecule type" value="Genomic_DNA"/>
</dbReference>
<organism evidence="3 4">
    <name type="scientific">Agromyces cerinus subsp. cerinus</name>
    <dbReference type="NCBI Taxonomy" id="232089"/>
    <lineage>
        <taxon>Bacteria</taxon>
        <taxon>Bacillati</taxon>
        <taxon>Actinomycetota</taxon>
        <taxon>Actinomycetes</taxon>
        <taxon>Micrococcales</taxon>
        <taxon>Microbacteriaceae</taxon>
        <taxon>Agromyces</taxon>
    </lineage>
</organism>
<proteinExistence type="predicted"/>
<dbReference type="Proteomes" id="UP000184699">
    <property type="component" value="Unassembled WGS sequence"/>
</dbReference>
<evidence type="ECO:0008006" key="5">
    <source>
        <dbReference type="Google" id="ProtNLM"/>
    </source>
</evidence>
<feature type="region of interest" description="Disordered" evidence="1">
    <location>
        <begin position="44"/>
        <end position="70"/>
    </location>
</feature>
<dbReference type="STRING" id="232089.SAMN05443544_2238"/>
<keyword evidence="4" id="KW-1185">Reference proteome</keyword>
<feature type="transmembrane region" description="Helical" evidence="2">
    <location>
        <begin position="93"/>
        <end position="117"/>
    </location>
</feature>
<dbReference type="RefSeq" id="WP_074260436.1">
    <property type="nucleotide sequence ID" value="NZ_FSRJ01000003.1"/>
</dbReference>
<evidence type="ECO:0000256" key="1">
    <source>
        <dbReference type="SAM" id="MobiDB-lite"/>
    </source>
</evidence>
<accession>A0A1N6G2J3</accession>
<dbReference type="OrthoDB" id="4965215at2"/>
<evidence type="ECO:0000313" key="3">
    <source>
        <dbReference type="EMBL" id="SIO01720.1"/>
    </source>
</evidence>
<reference evidence="4" key="1">
    <citation type="submission" date="2016-11" db="EMBL/GenBank/DDBJ databases">
        <authorList>
            <person name="Varghese N."/>
            <person name="Submissions S."/>
        </authorList>
    </citation>
    <scope>NUCLEOTIDE SEQUENCE [LARGE SCALE GENOMIC DNA]</scope>
    <source>
        <strain evidence="4">DSM 8595</strain>
    </source>
</reference>
<dbReference type="AlphaFoldDB" id="A0A1N6G2J3"/>
<gene>
    <name evidence="3" type="ORF">SAMN05443544_2238</name>
</gene>